<evidence type="ECO:0000256" key="2">
    <source>
        <dbReference type="ARBA" id="ARBA00022729"/>
    </source>
</evidence>
<dbReference type="InterPro" id="IPR029058">
    <property type="entry name" value="AB_hydrolase_fold"/>
</dbReference>
<feature type="signal peptide" evidence="4">
    <location>
        <begin position="1"/>
        <end position="19"/>
    </location>
</feature>
<evidence type="ECO:0000256" key="1">
    <source>
        <dbReference type="ARBA" id="ARBA00010088"/>
    </source>
</evidence>
<dbReference type="GO" id="GO:0016787">
    <property type="term" value="F:hydrolase activity"/>
    <property type="evidence" value="ECO:0007669"/>
    <property type="project" value="UniProtKB-KW"/>
</dbReference>
<dbReference type="EMBL" id="JBHSYS010000005">
    <property type="protein sequence ID" value="MFC6960070.1"/>
    <property type="molecule type" value="Genomic_DNA"/>
</dbReference>
<dbReference type="SUPFAM" id="SSF53474">
    <property type="entry name" value="alpha/beta-Hydrolases"/>
    <property type="match status" value="1"/>
</dbReference>
<dbReference type="RefSeq" id="WP_382356280.1">
    <property type="nucleotide sequence ID" value="NZ_JBHMBP010000005.1"/>
</dbReference>
<organism evidence="6 7">
    <name type="scientific">Glycomyces mayteni</name>
    <dbReference type="NCBI Taxonomy" id="543887"/>
    <lineage>
        <taxon>Bacteria</taxon>
        <taxon>Bacillati</taxon>
        <taxon>Actinomycetota</taxon>
        <taxon>Actinomycetes</taxon>
        <taxon>Glycomycetales</taxon>
        <taxon>Glycomycetaceae</taxon>
        <taxon>Glycomyces</taxon>
    </lineage>
</organism>
<feature type="domain" description="Peptidase S33 tripeptidyl aminopeptidase-like C-terminal" evidence="5">
    <location>
        <begin position="423"/>
        <end position="522"/>
    </location>
</feature>
<dbReference type="Proteomes" id="UP001596470">
    <property type="component" value="Unassembled WGS sequence"/>
</dbReference>
<evidence type="ECO:0000256" key="3">
    <source>
        <dbReference type="ARBA" id="ARBA00022801"/>
    </source>
</evidence>
<sequence>MRRTAVPAALAVLACAALAACGADYAGNGSSKARAGVADVQERVTSVDWEACDLQAMFRGRELDAAQAAWAEALECGAIKVPVDYEDPGGLQVHLAMVRHPATAADKTGSLLVNPGGPGGSGVELASQPFLPDAVTAAFDVVGFDPRGVGASANLTCGSEDAFDAAVTDVYTADPSALTDAQTEALETGAKDFSGECAQEEDPVFLDNIGTMNVARDMEVMRAALGDDQLTYLGYSYGTYIGQMYLYLYPHKVRAMVLDGVMRTSGSVLDVAEGQAAGFETAWQDFAAYCLTVEDCPLSSKETADAELTAILTRAQERVGGELTVAAMLDMVAQSLYSEAKWPALEKVLAGAAAGTLEQFVQDLQDLAGDEGSSRPLRLPPIPLPRRDSDADFYGVQCADRDNPGHFRAYRDSAEAAYGSSALFGAGISWSYLPCATWPADEPNPSKVDGRGAATAVLVGNTGDPATPYAWAESAAADLDDAVLVTYEGSGHTAYALGHECVDAPVTAYLIGLTVPEQGLRCPQELG</sequence>
<comment type="similarity">
    <text evidence="1">Belongs to the peptidase S33 family.</text>
</comment>
<name>A0ABW2DCG9_9ACTN</name>
<evidence type="ECO:0000256" key="4">
    <source>
        <dbReference type="SAM" id="SignalP"/>
    </source>
</evidence>
<dbReference type="PANTHER" id="PTHR43248:SF29">
    <property type="entry name" value="TRIPEPTIDYL AMINOPEPTIDASE"/>
    <property type="match status" value="1"/>
</dbReference>
<dbReference type="InterPro" id="IPR013595">
    <property type="entry name" value="Pept_S33_TAP-like_C"/>
</dbReference>
<dbReference type="PANTHER" id="PTHR43248">
    <property type="entry name" value="2-SUCCINYL-6-HYDROXY-2,4-CYCLOHEXADIENE-1-CARBOXYLATE SYNTHASE"/>
    <property type="match status" value="1"/>
</dbReference>
<dbReference type="PROSITE" id="PS51257">
    <property type="entry name" value="PROKAR_LIPOPROTEIN"/>
    <property type="match status" value="1"/>
</dbReference>
<reference evidence="7" key="1">
    <citation type="journal article" date="2019" name="Int. J. Syst. Evol. Microbiol.">
        <title>The Global Catalogue of Microorganisms (GCM) 10K type strain sequencing project: providing services to taxonomists for standard genome sequencing and annotation.</title>
        <authorList>
            <consortium name="The Broad Institute Genomics Platform"/>
            <consortium name="The Broad Institute Genome Sequencing Center for Infectious Disease"/>
            <person name="Wu L."/>
            <person name="Ma J."/>
        </authorList>
    </citation>
    <scope>NUCLEOTIDE SEQUENCE [LARGE SCALE GENOMIC DNA]</scope>
    <source>
        <strain evidence="7">KACC 12634</strain>
    </source>
</reference>
<feature type="chain" id="PRO_5046872244" evidence="4">
    <location>
        <begin position="20"/>
        <end position="527"/>
    </location>
</feature>
<keyword evidence="3 6" id="KW-0378">Hydrolase</keyword>
<accession>A0ABW2DCG9</accession>
<evidence type="ECO:0000259" key="5">
    <source>
        <dbReference type="Pfam" id="PF08386"/>
    </source>
</evidence>
<evidence type="ECO:0000313" key="6">
    <source>
        <dbReference type="EMBL" id="MFC6960070.1"/>
    </source>
</evidence>
<dbReference type="Pfam" id="PF08386">
    <property type="entry name" value="Abhydrolase_4"/>
    <property type="match status" value="1"/>
</dbReference>
<protein>
    <submittedName>
        <fullName evidence="6">Alpha/beta hydrolase</fullName>
    </submittedName>
</protein>
<keyword evidence="7" id="KW-1185">Reference proteome</keyword>
<evidence type="ECO:0000313" key="7">
    <source>
        <dbReference type="Proteomes" id="UP001596470"/>
    </source>
</evidence>
<dbReference type="Gene3D" id="3.40.50.1820">
    <property type="entry name" value="alpha/beta hydrolase"/>
    <property type="match status" value="1"/>
</dbReference>
<proteinExistence type="inferred from homology"/>
<keyword evidence="2 4" id="KW-0732">Signal</keyword>
<comment type="caution">
    <text evidence="6">The sequence shown here is derived from an EMBL/GenBank/DDBJ whole genome shotgun (WGS) entry which is preliminary data.</text>
</comment>
<gene>
    <name evidence="6" type="ORF">ACFQS3_23010</name>
</gene>
<dbReference type="InterPro" id="IPR051601">
    <property type="entry name" value="Serine_prot/Carboxylest_S33"/>
</dbReference>